<sequence>MEQEKRVFYVDIENAVVLENPVESETQFKIFGTDDEVARLRTLFEDNGDADFKTYETAHIPFLEYSKHEGNLEYDQTMIEIYALIYQLGDAEAKRHIESMGILQGPIGNNAP</sequence>
<gene>
    <name evidence="1" type="ORF">D0469_09865</name>
</gene>
<name>A0A372LP94_9BACI</name>
<dbReference type="Proteomes" id="UP000264541">
    <property type="component" value="Unassembled WGS sequence"/>
</dbReference>
<proteinExistence type="predicted"/>
<dbReference type="GO" id="GO:0016787">
    <property type="term" value="F:hydrolase activity"/>
    <property type="evidence" value="ECO:0007669"/>
    <property type="project" value="UniProtKB-KW"/>
</dbReference>
<protein>
    <submittedName>
        <fullName evidence="1">Hydrolase</fullName>
    </submittedName>
</protein>
<dbReference type="AlphaFoldDB" id="A0A372LP94"/>
<evidence type="ECO:0000313" key="1">
    <source>
        <dbReference type="EMBL" id="RFU69367.1"/>
    </source>
</evidence>
<dbReference type="EMBL" id="QVTE01000026">
    <property type="protein sequence ID" value="RFU69367.1"/>
    <property type="molecule type" value="Genomic_DNA"/>
</dbReference>
<comment type="caution">
    <text evidence="1">The sequence shown here is derived from an EMBL/GenBank/DDBJ whole genome shotgun (WGS) entry which is preliminary data.</text>
</comment>
<evidence type="ECO:0000313" key="2">
    <source>
        <dbReference type="Proteomes" id="UP000264541"/>
    </source>
</evidence>
<accession>A0A372LP94</accession>
<dbReference type="OrthoDB" id="2706506at2"/>
<keyword evidence="1" id="KW-0378">Hydrolase</keyword>
<dbReference type="RefSeq" id="WP_117326575.1">
    <property type="nucleotide sequence ID" value="NZ_QVTE01000026.1"/>
</dbReference>
<keyword evidence="2" id="KW-1185">Reference proteome</keyword>
<reference evidence="1 2" key="1">
    <citation type="submission" date="2018-08" db="EMBL/GenBank/DDBJ databases">
        <title>Bacillus chawlae sp. nov., Bacillus glennii sp. nov., and Bacillus saganii sp. nov. Isolated from the Vehicle Assembly Building at Kennedy Space Center where the Viking Spacecraft were Assembled.</title>
        <authorList>
            <person name="Seuylemezian A."/>
            <person name="Vaishampayan P."/>
        </authorList>
    </citation>
    <scope>NUCLEOTIDE SEQUENCE [LARGE SCALE GENOMIC DNA]</scope>
    <source>
        <strain evidence="1 2">V47-23a</strain>
    </source>
</reference>
<organism evidence="1 2">
    <name type="scientific">Peribacillus saganii</name>
    <dbReference type="NCBI Taxonomy" id="2303992"/>
    <lineage>
        <taxon>Bacteria</taxon>
        <taxon>Bacillati</taxon>
        <taxon>Bacillota</taxon>
        <taxon>Bacilli</taxon>
        <taxon>Bacillales</taxon>
        <taxon>Bacillaceae</taxon>
        <taxon>Peribacillus</taxon>
    </lineage>
</organism>